<evidence type="ECO:0000256" key="4">
    <source>
        <dbReference type="ARBA" id="ARBA00022989"/>
    </source>
</evidence>
<dbReference type="InterPro" id="IPR050469">
    <property type="entry name" value="Diguanylate_Cyclase"/>
</dbReference>
<feature type="transmembrane region" description="Helical" evidence="6">
    <location>
        <begin position="7"/>
        <end position="31"/>
    </location>
</feature>
<evidence type="ECO:0000256" key="5">
    <source>
        <dbReference type="ARBA" id="ARBA00023136"/>
    </source>
</evidence>
<comment type="subcellular location">
    <subcellularLocation>
        <location evidence="1">Cell membrane</location>
        <topology evidence="1">Multi-pass membrane protein</topology>
    </subcellularLocation>
</comment>
<gene>
    <name evidence="8" type="ORF">OSO01_24390</name>
</gene>
<dbReference type="GO" id="GO:0052621">
    <property type="term" value="F:diguanylate cyclase activity"/>
    <property type="evidence" value="ECO:0007669"/>
    <property type="project" value="TreeGrafter"/>
</dbReference>
<dbReference type="GO" id="GO:0071555">
    <property type="term" value="P:cell wall organization"/>
    <property type="evidence" value="ECO:0007669"/>
    <property type="project" value="InterPro"/>
</dbReference>
<keyword evidence="2" id="KW-1003">Cell membrane</keyword>
<comment type="caution">
    <text evidence="8">The sequence shown here is derived from an EMBL/GenBank/DDBJ whole genome shotgun (WGS) entry which is preliminary data.</text>
</comment>
<evidence type="ECO:0000256" key="1">
    <source>
        <dbReference type="ARBA" id="ARBA00004651"/>
    </source>
</evidence>
<evidence type="ECO:0000256" key="3">
    <source>
        <dbReference type="ARBA" id="ARBA00022692"/>
    </source>
</evidence>
<keyword evidence="3 6" id="KW-0812">Transmembrane</keyword>
<feature type="transmembrane region" description="Helical" evidence="6">
    <location>
        <begin position="112"/>
        <end position="130"/>
    </location>
</feature>
<dbReference type="GO" id="GO:0000155">
    <property type="term" value="F:phosphorelay sensor kinase activity"/>
    <property type="evidence" value="ECO:0007669"/>
    <property type="project" value="InterPro"/>
</dbReference>
<dbReference type="Pfam" id="PF07694">
    <property type="entry name" value="5TM-5TMR_LYT"/>
    <property type="match status" value="1"/>
</dbReference>
<evidence type="ECO:0000256" key="6">
    <source>
        <dbReference type="SAM" id="Phobius"/>
    </source>
</evidence>
<name>A0A511ZJT7_9BACI</name>
<organism evidence="8 9">
    <name type="scientific">Oceanobacillus sojae</name>
    <dbReference type="NCBI Taxonomy" id="582851"/>
    <lineage>
        <taxon>Bacteria</taxon>
        <taxon>Bacillati</taxon>
        <taxon>Bacillota</taxon>
        <taxon>Bacilli</taxon>
        <taxon>Bacillales</taxon>
        <taxon>Bacillaceae</taxon>
        <taxon>Oceanobacillus</taxon>
    </lineage>
</organism>
<dbReference type="Gene3D" id="3.30.70.270">
    <property type="match status" value="1"/>
</dbReference>
<feature type="transmembrane region" description="Helical" evidence="6">
    <location>
        <begin position="169"/>
        <end position="190"/>
    </location>
</feature>
<keyword evidence="4 6" id="KW-1133">Transmembrane helix</keyword>
<dbReference type="AlphaFoldDB" id="A0A511ZJT7"/>
<dbReference type="InterPro" id="IPR029787">
    <property type="entry name" value="Nucleotide_cyclase"/>
</dbReference>
<feature type="transmembrane region" description="Helical" evidence="6">
    <location>
        <begin position="51"/>
        <end position="68"/>
    </location>
</feature>
<dbReference type="EMBL" id="BJYM01000009">
    <property type="protein sequence ID" value="GEN87700.1"/>
    <property type="molecule type" value="Genomic_DNA"/>
</dbReference>
<sequence>MAGGNIMFYLFDDFFINLCIIITLTVIYIPLRTKLKIDTLSNWKQGFIDGAVSGLSGVLLIVFSIKVAENALIDLRFIPIMLLILFTGLFPAVIAGIVIIIGRFMISGMTTLSATTICLVILLIIGFQLIHKLYQPNKATYSKALIMILYSNLIFFCIMMFYLNDYLQLLRFVPVYCIVSIICGLIAVAFSKHLDRTAMLLSKYEEEASKDFLTGLQNMRAFETTWNQFINKSITENEKLTLLTLDIDYFKQINDTYGHPVGNQILTEFSNILLKNIRSFDTAFRNGGDEFSIILPDCSLENALEVAKRIQKEVEAHPFQISKKKNICVTVSIGVANYPDTCTNHHQIIQSADEALYKAKQSGKNRVYPSQTSVREEV</sequence>
<dbReference type="SUPFAM" id="SSF55073">
    <property type="entry name" value="Nucleotide cyclase"/>
    <property type="match status" value="1"/>
</dbReference>
<proteinExistence type="predicted"/>
<dbReference type="Proteomes" id="UP000321558">
    <property type="component" value="Unassembled WGS sequence"/>
</dbReference>
<evidence type="ECO:0000259" key="7">
    <source>
        <dbReference type="PROSITE" id="PS50887"/>
    </source>
</evidence>
<dbReference type="PANTHER" id="PTHR45138:SF9">
    <property type="entry name" value="DIGUANYLATE CYCLASE DGCM-RELATED"/>
    <property type="match status" value="1"/>
</dbReference>
<feature type="transmembrane region" description="Helical" evidence="6">
    <location>
        <begin position="142"/>
        <end position="163"/>
    </location>
</feature>
<keyword evidence="9" id="KW-1185">Reference proteome</keyword>
<dbReference type="FunFam" id="3.30.70.270:FF:000001">
    <property type="entry name" value="Diguanylate cyclase domain protein"/>
    <property type="match status" value="1"/>
</dbReference>
<dbReference type="NCBIfam" id="TIGR00254">
    <property type="entry name" value="GGDEF"/>
    <property type="match status" value="1"/>
</dbReference>
<evidence type="ECO:0000256" key="2">
    <source>
        <dbReference type="ARBA" id="ARBA00022475"/>
    </source>
</evidence>
<dbReference type="Pfam" id="PF00990">
    <property type="entry name" value="GGDEF"/>
    <property type="match status" value="1"/>
</dbReference>
<dbReference type="InterPro" id="IPR000160">
    <property type="entry name" value="GGDEF_dom"/>
</dbReference>
<accession>A0A511ZJT7</accession>
<dbReference type="GO" id="GO:1902201">
    <property type="term" value="P:negative regulation of bacterial-type flagellum-dependent cell motility"/>
    <property type="evidence" value="ECO:0007669"/>
    <property type="project" value="TreeGrafter"/>
</dbReference>
<dbReference type="PANTHER" id="PTHR45138">
    <property type="entry name" value="REGULATORY COMPONENTS OF SENSORY TRANSDUCTION SYSTEM"/>
    <property type="match status" value="1"/>
</dbReference>
<dbReference type="PROSITE" id="PS50887">
    <property type="entry name" value="GGDEF"/>
    <property type="match status" value="1"/>
</dbReference>
<dbReference type="InterPro" id="IPR011620">
    <property type="entry name" value="Sig_transdc_His_kinase_LytS_TM"/>
</dbReference>
<dbReference type="RefSeq" id="WP_147210667.1">
    <property type="nucleotide sequence ID" value="NZ_BJYM01000009.1"/>
</dbReference>
<dbReference type="OrthoDB" id="9759607at2"/>
<dbReference type="STRING" id="582851.GCA_900162665_01050"/>
<feature type="transmembrane region" description="Helical" evidence="6">
    <location>
        <begin position="80"/>
        <end position="106"/>
    </location>
</feature>
<dbReference type="CDD" id="cd01949">
    <property type="entry name" value="GGDEF"/>
    <property type="match status" value="1"/>
</dbReference>
<protein>
    <submittedName>
        <fullName evidence="8">GGDEF domain-containing protein</fullName>
    </submittedName>
</protein>
<dbReference type="SMART" id="SM00267">
    <property type="entry name" value="GGDEF"/>
    <property type="match status" value="1"/>
</dbReference>
<keyword evidence="5 6" id="KW-0472">Membrane</keyword>
<evidence type="ECO:0000313" key="9">
    <source>
        <dbReference type="Proteomes" id="UP000321558"/>
    </source>
</evidence>
<dbReference type="GO" id="GO:0005886">
    <property type="term" value="C:plasma membrane"/>
    <property type="evidence" value="ECO:0007669"/>
    <property type="project" value="UniProtKB-SubCell"/>
</dbReference>
<feature type="domain" description="GGDEF" evidence="7">
    <location>
        <begin position="238"/>
        <end position="372"/>
    </location>
</feature>
<reference evidence="8 9" key="1">
    <citation type="submission" date="2019-07" db="EMBL/GenBank/DDBJ databases">
        <title>Whole genome shotgun sequence of Oceanobacillus sojae NBRC 105379.</title>
        <authorList>
            <person name="Hosoyama A."/>
            <person name="Uohara A."/>
            <person name="Ohji S."/>
            <person name="Ichikawa N."/>
        </authorList>
    </citation>
    <scope>NUCLEOTIDE SEQUENCE [LARGE SCALE GENOMIC DNA]</scope>
    <source>
        <strain evidence="8 9">NBRC 105379</strain>
    </source>
</reference>
<evidence type="ECO:0000313" key="8">
    <source>
        <dbReference type="EMBL" id="GEN87700.1"/>
    </source>
</evidence>
<dbReference type="InterPro" id="IPR043128">
    <property type="entry name" value="Rev_trsase/Diguanyl_cyclase"/>
</dbReference>
<dbReference type="GO" id="GO:0043709">
    <property type="term" value="P:cell adhesion involved in single-species biofilm formation"/>
    <property type="evidence" value="ECO:0007669"/>
    <property type="project" value="TreeGrafter"/>
</dbReference>